<feature type="compositionally biased region" description="Low complexity" evidence="1">
    <location>
        <begin position="124"/>
        <end position="145"/>
    </location>
</feature>
<dbReference type="EMBL" id="AMKT01000034">
    <property type="protein sequence ID" value="OXG24157.1"/>
    <property type="molecule type" value="Genomic_DNA"/>
</dbReference>
<feature type="domain" description="WW" evidence="2">
    <location>
        <begin position="12"/>
        <end position="47"/>
    </location>
</feature>
<dbReference type="SUPFAM" id="SSF51045">
    <property type="entry name" value="WW domain"/>
    <property type="match status" value="1"/>
</dbReference>
<protein>
    <recommendedName>
        <fullName evidence="2">WW domain-containing protein</fullName>
    </recommendedName>
</protein>
<organism evidence="3 4">
    <name type="scientific">Cryptococcus neoformans Tu259-1</name>
    <dbReference type="NCBI Taxonomy" id="1230072"/>
    <lineage>
        <taxon>Eukaryota</taxon>
        <taxon>Fungi</taxon>
        <taxon>Dikarya</taxon>
        <taxon>Basidiomycota</taxon>
        <taxon>Agaricomycotina</taxon>
        <taxon>Tremellomycetes</taxon>
        <taxon>Tremellales</taxon>
        <taxon>Cryptococcaceae</taxon>
        <taxon>Cryptococcus</taxon>
        <taxon>Cryptococcus neoformans species complex</taxon>
    </lineage>
</organism>
<evidence type="ECO:0000313" key="4">
    <source>
        <dbReference type="Proteomes" id="UP000199727"/>
    </source>
</evidence>
<dbReference type="Gene3D" id="2.20.70.10">
    <property type="match status" value="1"/>
</dbReference>
<sequence length="239" mass="24021">MASPAPQGDQGDLPPPWIRQFDSNYQTYFYVNPTTNPPTTSWTHPSLAEGQVHPEQAQAIHEAQQTGGNNQGEAAKFLNSGSVADPATGSYNQPGQIQGADGQNPEAGERGLGSMVSGLMGKTNNNNQYGYNQQQYPQQQQQSGGSKFGFGSGMVAGGAALLAGKLISNVVGGRHHDSSGGGMFGGGGGYGHSMGPPPFMGGGGPPPGGHHGGHHGGGGMFGGGPGGPGGFGGGPPGRW</sequence>
<evidence type="ECO:0000259" key="2">
    <source>
        <dbReference type="SMART" id="SM00456"/>
    </source>
</evidence>
<evidence type="ECO:0000313" key="3">
    <source>
        <dbReference type="EMBL" id="OXG24157.1"/>
    </source>
</evidence>
<dbReference type="Proteomes" id="UP000199727">
    <property type="component" value="Unassembled WGS sequence"/>
</dbReference>
<dbReference type="InterPro" id="IPR036020">
    <property type="entry name" value="WW_dom_sf"/>
</dbReference>
<comment type="caution">
    <text evidence="3">The sequence shown here is derived from an EMBL/GenBank/DDBJ whole genome shotgun (WGS) entry which is preliminary data.</text>
</comment>
<proteinExistence type="predicted"/>
<dbReference type="InterPro" id="IPR001202">
    <property type="entry name" value="WW_dom"/>
</dbReference>
<dbReference type="AlphaFoldDB" id="A0A854QGN9"/>
<gene>
    <name evidence="3" type="ORF">C361_02706</name>
</gene>
<dbReference type="CDD" id="cd00201">
    <property type="entry name" value="WW"/>
    <property type="match status" value="1"/>
</dbReference>
<reference evidence="3 4" key="1">
    <citation type="submission" date="2017-06" db="EMBL/GenBank/DDBJ databases">
        <title>Global population genomics of the pathogenic fungus Cryptococcus neoformans var. grubii.</title>
        <authorList>
            <person name="Cuomo C."/>
            <person name="Litvintseva A."/>
            <person name="Chen Y."/>
            <person name="Young S."/>
            <person name="Zeng Q."/>
            <person name="Chapman S."/>
            <person name="Gujja S."/>
            <person name="Saif S."/>
            <person name="Birren B."/>
        </authorList>
    </citation>
    <scope>NUCLEOTIDE SEQUENCE [LARGE SCALE GENOMIC DNA]</scope>
    <source>
        <strain evidence="3 4">Tu259-1</strain>
    </source>
</reference>
<feature type="region of interest" description="Disordered" evidence="1">
    <location>
        <begin position="80"/>
        <end position="147"/>
    </location>
</feature>
<accession>A0A854QGN9</accession>
<feature type="region of interest" description="Disordered" evidence="1">
    <location>
        <begin position="200"/>
        <end position="239"/>
    </location>
</feature>
<dbReference type="OrthoDB" id="2367685at2759"/>
<dbReference type="SMART" id="SM00456">
    <property type="entry name" value="WW"/>
    <property type="match status" value="1"/>
</dbReference>
<evidence type="ECO:0000256" key="1">
    <source>
        <dbReference type="SAM" id="MobiDB-lite"/>
    </source>
</evidence>
<name>A0A854QGN9_CRYNE</name>
<dbReference type="Pfam" id="PF00397">
    <property type="entry name" value="WW"/>
    <property type="match status" value="1"/>
</dbReference>
<feature type="compositionally biased region" description="Gly residues" evidence="1">
    <location>
        <begin position="215"/>
        <end position="239"/>
    </location>
</feature>